<evidence type="ECO:0000256" key="4">
    <source>
        <dbReference type="ARBA" id="ARBA00023014"/>
    </source>
</evidence>
<dbReference type="PROSITE" id="PS51918">
    <property type="entry name" value="RADICAL_SAM"/>
    <property type="match status" value="1"/>
</dbReference>
<dbReference type="GO" id="GO:0003824">
    <property type="term" value="F:catalytic activity"/>
    <property type="evidence" value="ECO:0007669"/>
    <property type="project" value="InterPro"/>
</dbReference>
<keyword evidence="3" id="KW-0408">Iron</keyword>
<dbReference type="PANTHER" id="PTHR11228">
    <property type="entry name" value="RADICAL SAM DOMAIN PROTEIN"/>
    <property type="match status" value="1"/>
</dbReference>
<dbReference type="STRING" id="190192.MK1345"/>
<dbReference type="GeneID" id="1477940"/>
<dbReference type="PANTHER" id="PTHR11228:SF34">
    <property type="entry name" value="TUNGSTEN-CONTAINING ALDEHYDE FERREDOXIN OXIDOREDUCTASE COFACTOR MODIFYING PROTEIN"/>
    <property type="match status" value="1"/>
</dbReference>
<dbReference type="RefSeq" id="WP_011019713.1">
    <property type="nucleotide sequence ID" value="NC_003551.1"/>
</dbReference>
<keyword evidence="4" id="KW-0411">Iron-sulfur</keyword>
<evidence type="ECO:0000313" key="6">
    <source>
        <dbReference type="EMBL" id="AAM02558.1"/>
    </source>
</evidence>
<name>Q8TVP3_METKA</name>
<dbReference type="OrthoDB" id="30736at2157"/>
<dbReference type="InterPro" id="IPR013785">
    <property type="entry name" value="Aldolase_TIM"/>
</dbReference>
<evidence type="ECO:0000256" key="1">
    <source>
        <dbReference type="ARBA" id="ARBA00022691"/>
    </source>
</evidence>
<sequence>MSFHVTVDVTTECPHDCPHCNLRGTRRAGHLDPEVLERILAEVADRYDLDFVILTGGEPCLHPRFGELVELCRRYDAGVGVNVATEVHPALADVDHVYVALEPHRGYGLEGALRTWEEVARLEPDEVYANTVACRDTYGELRRVNEVAVELGAAAHFVIAYVPPGPDDPLDDYPHDELPGLVRGLRRACLAGMPYQEEVPFSSCRHGEYNLHVRADGELTPCQHWKTYTLADLDEFEGMRGLEPEGPCRDCPRFEECQGGCNAYAWNVAGRLMPDPRCPRVRGSP</sequence>
<dbReference type="InterPro" id="IPR050377">
    <property type="entry name" value="Radical_SAM_PqqE_MftC-like"/>
</dbReference>
<evidence type="ECO:0000256" key="2">
    <source>
        <dbReference type="ARBA" id="ARBA00022723"/>
    </source>
</evidence>
<evidence type="ECO:0000259" key="5">
    <source>
        <dbReference type="PROSITE" id="PS51918"/>
    </source>
</evidence>
<dbReference type="GO" id="GO:0046872">
    <property type="term" value="F:metal ion binding"/>
    <property type="evidence" value="ECO:0007669"/>
    <property type="project" value="UniProtKB-KW"/>
</dbReference>
<feature type="domain" description="Radical SAM core" evidence="5">
    <location>
        <begin position="1"/>
        <end position="194"/>
    </location>
</feature>
<protein>
    <submittedName>
        <fullName evidence="6">Fe-S oxidoreductase</fullName>
    </submittedName>
</protein>
<dbReference type="PaxDb" id="190192-MK1345"/>
<evidence type="ECO:0000256" key="3">
    <source>
        <dbReference type="ARBA" id="ARBA00023004"/>
    </source>
</evidence>
<dbReference type="SUPFAM" id="SSF102114">
    <property type="entry name" value="Radical SAM enzymes"/>
    <property type="match status" value="1"/>
</dbReference>
<organism evidence="6 7">
    <name type="scientific">Methanopyrus kandleri (strain AV19 / DSM 6324 / JCM 9639 / NBRC 100938)</name>
    <dbReference type="NCBI Taxonomy" id="190192"/>
    <lineage>
        <taxon>Archaea</taxon>
        <taxon>Methanobacteriati</taxon>
        <taxon>Methanobacteriota</taxon>
        <taxon>Methanomada group</taxon>
        <taxon>Methanopyri</taxon>
        <taxon>Methanopyrales</taxon>
        <taxon>Methanopyraceae</taxon>
        <taxon>Methanopyrus</taxon>
    </lineage>
</organism>
<proteinExistence type="predicted"/>
<dbReference type="HOGENOM" id="CLU_009273_4_2_2"/>
<dbReference type="Pfam" id="PF04055">
    <property type="entry name" value="Radical_SAM"/>
    <property type="match status" value="1"/>
</dbReference>
<keyword evidence="1" id="KW-0949">S-adenosyl-L-methionine</keyword>
<dbReference type="InterPro" id="IPR058240">
    <property type="entry name" value="rSAM_sf"/>
</dbReference>
<dbReference type="CDD" id="cd01335">
    <property type="entry name" value="Radical_SAM"/>
    <property type="match status" value="1"/>
</dbReference>
<gene>
    <name evidence="6" type="ordered locus">MK1345</name>
</gene>
<dbReference type="Proteomes" id="UP000001826">
    <property type="component" value="Chromosome"/>
</dbReference>
<dbReference type="EMBL" id="AE009439">
    <property type="protein sequence ID" value="AAM02558.1"/>
    <property type="molecule type" value="Genomic_DNA"/>
</dbReference>
<evidence type="ECO:0000313" key="7">
    <source>
        <dbReference type="Proteomes" id="UP000001826"/>
    </source>
</evidence>
<dbReference type="Gene3D" id="3.20.20.70">
    <property type="entry name" value="Aldolase class I"/>
    <property type="match status" value="1"/>
</dbReference>
<accession>Q8TVP3</accession>
<dbReference type="InterPro" id="IPR007197">
    <property type="entry name" value="rSAM"/>
</dbReference>
<dbReference type="EnsemblBacteria" id="AAM02558">
    <property type="protein sequence ID" value="AAM02558"/>
    <property type="gene ID" value="MK1345"/>
</dbReference>
<dbReference type="KEGG" id="mka:MK1345"/>
<reference evidence="6 7" key="1">
    <citation type="journal article" date="2002" name="Proc. Natl. Acad. Sci. U.S.A.">
        <title>The complete genome of hyperthermophile Methanopyrus kandleri AV19 and monophyly of archaeal methanogens.</title>
        <authorList>
            <person name="Slesarev A.I."/>
            <person name="Mezhevaya K.V."/>
            <person name="Makarova K.S."/>
            <person name="Polushin N.N."/>
            <person name="Shcherbinina O.V."/>
            <person name="Shakhova V.V."/>
            <person name="Belova G.I."/>
            <person name="Aravind L."/>
            <person name="Natale D.A."/>
            <person name="Rogozin I.B."/>
            <person name="Tatusov R.L."/>
            <person name="Wolf Y.I."/>
            <person name="Stetter K.O."/>
            <person name="Malykh A.G."/>
            <person name="Koonin E.V."/>
            <person name="Kozyavkin S.A."/>
        </authorList>
    </citation>
    <scope>NUCLEOTIDE SEQUENCE [LARGE SCALE GENOMIC DNA]</scope>
    <source>
        <strain evidence="7">AV19 / DSM 6324 / JCM 9639 / NBRC 100938</strain>
    </source>
</reference>
<dbReference type="InParanoid" id="Q8TVP3"/>
<dbReference type="AlphaFoldDB" id="Q8TVP3"/>
<keyword evidence="7" id="KW-1185">Reference proteome</keyword>
<keyword evidence="2" id="KW-0479">Metal-binding</keyword>
<dbReference type="SFLD" id="SFLDS00029">
    <property type="entry name" value="Radical_SAM"/>
    <property type="match status" value="1"/>
</dbReference>
<dbReference type="GO" id="GO:0051536">
    <property type="term" value="F:iron-sulfur cluster binding"/>
    <property type="evidence" value="ECO:0007669"/>
    <property type="project" value="UniProtKB-KW"/>
</dbReference>